<proteinExistence type="predicted"/>
<reference evidence="2 3" key="1">
    <citation type="journal article" date="2018" name="Evol. Lett.">
        <title>Horizontal gene cluster transfer increased hallucinogenic mushroom diversity.</title>
        <authorList>
            <person name="Reynolds H.T."/>
            <person name="Vijayakumar V."/>
            <person name="Gluck-Thaler E."/>
            <person name="Korotkin H.B."/>
            <person name="Matheny P.B."/>
            <person name="Slot J.C."/>
        </authorList>
    </citation>
    <scope>NUCLEOTIDE SEQUENCE [LARGE SCALE GENOMIC DNA]</scope>
    <source>
        <strain evidence="2 3">2631</strain>
    </source>
</reference>
<evidence type="ECO:0000256" key="1">
    <source>
        <dbReference type="SAM" id="Coils"/>
    </source>
</evidence>
<evidence type="ECO:0000313" key="2">
    <source>
        <dbReference type="EMBL" id="PPQ85772.1"/>
    </source>
</evidence>
<accession>A0A409X4W2</accession>
<dbReference type="InParanoid" id="A0A409X4W2"/>
<protein>
    <submittedName>
        <fullName evidence="2">Uncharacterized protein</fullName>
    </submittedName>
</protein>
<dbReference type="AlphaFoldDB" id="A0A409X4W2"/>
<comment type="caution">
    <text evidence="2">The sequence shown here is derived from an EMBL/GenBank/DDBJ whole genome shotgun (WGS) entry which is preliminary data.</text>
</comment>
<name>A0A409X4W2_PSICY</name>
<gene>
    <name evidence="2" type="ORF">CVT25_003496</name>
</gene>
<dbReference type="Proteomes" id="UP000283269">
    <property type="component" value="Unassembled WGS sequence"/>
</dbReference>
<organism evidence="2 3">
    <name type="scientific">Psilocybe cyanescens</name>
    <dbReference type="NCBI Taxonomy" id="93625"/>
    <lineage>
        <taxon>Eukaryota</taxon>
        <taxon>Fungi</taxon>
        <taxon>Dikarya</taxon>
        <taxon>Basidiomycota</taxon>
        <taxon>Agaricomycotina</taxon>
        <taxon>Agaricomycetes</taxon>
        <taxon>Agaricomycetidae</taxon>
        <taxon>Agaricales</taxon>
        <taxon>Agaricineae</taxon>
        <taxon>Strophariaceae</taxon>
        <taxon>Psilocybe</taxon>
    </lineage>
</organism>
<keyword evidence="3" id="KW-1185">Reference proteome</keyword>
<dbReference type="EMBL" id="NHYD01002637">
    <property type="protein sequence ID" value="PPQ85772.1"/>
    <property type="molecule type" value="Genomic_DNA"/>
</dbReference>
<keyword evidence="1" id="KW-0175">Coiled coil</keyword>
<evidence type="ECO:0000313" key="3">
    <source>
        <dbReference type="Proteomes" id="UP000283269"/>
    </source>
</evidence>
<feature type="coiled-coil region" evidence="1">
    <location>
        <begin position="1"/>
        <end position="49"/>
    </location>
</feature>
<dbReference type="OrthoDB" id="3147752at2759"/>
<sequence length="171" mass="19365">MEAAQQQTQEYREHIRIKDQENAFFQEKLRASESKVDAIARLLEEQKAELKGVHTFLTTSNLYSGADIIQMVDALNADIFQLAIFVAELIEDETMSASYEERTRKLKTCQRPLKPVFETIGTELCTHLANKFTPSPNRRSPTTAASNPRLFDELAHTKNACLSCRTTEVGL</sequence>